<evidence type="ECO:0000313" key="1">
    <source>
        <dbReference type="EMBL" id="MBK1867924.1"/>
    </source>
</evidence>
<protein>
    <submittedName>
        <fullName evidence="1">LysR family transcriptional regulator</fullName>
    </submittedName>
</protein>
<organism evidence="1 2">
    <name type="scientific">Taklimakanibacter albus</name>
    <dbReference type="NCBI Taxonomy" id="2800327"/>
    <lineage>
        <taxon>Bacteria</taxon>
        <taxon>Pseudomonadati</taxon>
        <taxon>Pseudomonadota</taxon>
        <taxon>Alphaproteobacteria</taxon>
        <taxon>Hyphomicrobiales</taxon>
        <taxon>Aestuariivirgaceae</taxon>
        <taxon>Taklimakanibacter</taxon>
    </lineage>
</organism>
<comment type="caution">
    <text evidence="1">The sequence shown here is derived from an EMBL/GenBank/DDBJ whole genome shotgun (WGS) entry which is preliminary data.</text>
</comment>
<proteinExistence type="predicted"/>
<accession>A0ACC5R5J7</accession>
<evidence type="ECO:0000313" key="2">
    <source>
        <dbReference type="Proteomes" id="UP000616151"/>
    </source>
</evidence>
<reference evidence="1" key="1">
    <citation type="submission" date="2021-01" db="EMBL/GenBank/DDBJ databases">
        <authorList>
            <person name="Sun Q."/>
        </authorList>
    </citation>
    <scope>NUCLEOTIDE SEQUENCE</scope>
    <source>
        <strain evidence="1">YIM B02566</strain>
    </source>
</reference>
<name>A0ACC5R5J7_9HYPH</name>
<dbReference type="Proteomes" id="UP000616151">
    <property type="component" value="Unassembled WGS sequence"/>
</dbReference>
<dbReference type="EMBL" id="JAENHL010000007">
    <property type="protein sequence ID" value="MBK1867924.1"/>
    <property type="molecule type" value="Genomic_DNA"/>
</dbReference>
<keyword evidence="2" id="KW-1185">Reference proteome</keyword>
<gene>
    <name evidence="1" type="ORF">JHL16_16325</name>
</gene>
<sequence>MTNTNSVAFLPWTALRSFEAASRLGSFLAASRELSVTPTAISHQIKRLEEHLGSRLFERLHRALKLTPAGRILARETQKAFSGLARTIDRLQVEGHAGAAHDLAISVVPSLAGKWLTPRLHGFQERHPRIGLRIIADEALADLKGDKTVDIALRYGPARAERGIHAERLWPETEVIAVCGKPIARKLAKRPPIDLARHMLIRTAPPKTPANRSPPSADWNAWFKAAGIPVDAALRRALTGPFFSTTHLSIEAAIAGRGIALAPRILVAADIAAGRLIQPFATSLVDPNGFWLLCRKDRLTESGIKAFIGWIRREAARVE</sequence>